<gene>
    <name evidence="8" type="ORF">A2774_00920</name>
</gene>
<evidence type="ECO:0000256" key="1">
    <source>
        <dbReference type="ARBA" id="ARBA00004651"/>
    </source>
</evidence>
<dbReference type="Proteomes" id="UP000177208">
    <property type="component" value="Unassembled WGS sequence"/>
</dbReference>
<proteinExistence type="predicted"/>
<organism evidence="8 9">
    <name type="scientific">Candidatus Roizmanbacteria bacterium RIFCSPHIGHO2_01_FULL_39_12c</name>
    <dbReference type="NCBI Taxonomy" id="1802031"/>
    <lineage>
        <taxon>Bacteria</taxon>
        <taxon>Candidatus Roizmaniibacteriota</taxon>
    </lineage>
</organism>
<dbReference type="PANTHER" id="PTHR32322:SF18">
    <property type="entry name" value="S-ADENOSYLMETHIONINE_S-ADENOSYLHOMOCYSTEINE TRANSPORTER"/>
    <property type="match status" value="1"/>
</dbReference>
<evidence type="ECO:0000256" key="3">
    <source>
        <dbReference type="ARBA" id="ARBA00022692"/>
    </source>
</evidence>
<feature type="transmembrane region" description="Helical" evidence="6">
    <location>
        <begin position="180"/>
        <end position="199"/>
    </location>
</feature>
<evidence type="ECO:0000256" key="5">
    <source>
        <dbReference type="ARBA" id="ARBA00023136"/>
    </source>
</evidence>
<dbReference type="PANTHER" id="PTHR32322">
    <property type="entry name" value="INNER MEMBRANE TRANSPORTER"/>
    <property type="match status" value="1"/>
</dbReference>
<dbReference type="AlphaFoldDB" id="A0A1F7GF93"/>
<dbReference type="InterPro" id="IPR037185">
    <property type="entry name" value="EmrE-like"/>
</dbReference>
<feature type="transmembrane region" description="Helical" evidence="6">
    <location>
        <begin position="269"/>
        <end position="291"/>
    </location>
</feature>
<dbReference type="GO" id="GO:0005886">
    <property type="term" value="C:plasma membrane"/>
    <property type="evidence" value="ECO:0007669"/>
    <property type="project" value="UniProtKB-SubCell"/>
</dbReference>
<keyword evidence="2" id="KW-1003">Cell membrane</keyword>
<feature type="transmembrane region" description="Helical" evidence="6">
    <location>
        <begin position="31"/>
        <end position="49"/>
    </location>
</feature>
<feature type="transmembrane region" description="Helical" evidence="6">
    <location>
        <begin position="89"/>
        <end position="110"/>
    </location>
</feature>
<protein>
    <recommendedName>
        <fullName evidence="7">EamA domain-containing protein</fullName>
    </recommendedName>
</protein>
<evidence type="ECO:0000256" key="2">
    <source>
        <dbReference type="ARBA" id="ARBA00022475"/>
    </source>
</evidence>
<evidence type="ECO:0000313" key="9">
    <source>
        <dbReference type="Proteomes" id="UP000177208"/>
    </source>
</evidence>
<dbReference type="InterPro" id="IPR000620">
    <property type="entry name" value="EamA_dom"/>
</dbReference>
<feature type="domain" description="EamA" evidence="7">
    <location>
        <begin position="4"/>
        <end position="133"/>
    </location>
</feature>
<comment type="subcellular location">
    <subcellularLocation>
        <location evidence="1">Cell membrane</location>
        <topology evidence="1">Multi-pass membrane protein</topology>
    </subcellularLocation>
</comment>
<evidence type="ECO:0000256" key="6">
    <source>
        <dbReference type="SAM" id="Phobius"/>
    </source>
</evidence>
<dbReference type="InterPro" id="IPR050638">
    <property type="entry name" value="AA-Vitamin_Transporters"/>
</dbReference>
<reference evidence="8 9" key="1">
    <citation type="journal article" date="2016" name="Nat. Commun.">
        <title>Thousands of microbial genomes shed light on interconnected biogeochemical processes in an aquifer system.</title>
        <authorList>
            <person name="Anantharaman K."/>
            <person name="Brown C.T."/>
            <person name="Hug L.A."/>
            <person name="Sharon I."/>
            <person name="Castelle C.J."/>
            <person name="Probst A.J."/>
            <person name="Thomas B.C."/>
            <person name="Singh A."/>
            <person name="Wilkins M.J."/>
            <person name="Karaoz U."/>
            <person name="Brodie E.L."/>
            <person name="Williams K.H."/>
            <person name="Hubbard S.S."/>
            <person name="Banfield J.F."/>
        </authorList>
    </citation>
    <scope>NUCLEOTIDE SEQUENCE [LARGE SCALE GENOMIC DNA]</scope>
</reference>
<accession>A0A1F7GF93</accession>
<feature type="domain" description="EamA" evidence="7">
    <location>
        <begin position="151"/>
        <end position="284"/>
    </location>
</feature>
<feature type="transmembrane region" description="Helical" evidence="6">
    <location>
        <begin position="244"/>
        <end position="263"/>
    </location>
</feature>
<dbReference type="Pfam" id="PF00892">
    <property type="entry name" value="EamA"/>
    <property type="match status" value="2"/>
</dbReference>
<evidence type="ECO:0000313" key="8">
    <source>
        <dbReference type="EMBL" id="OGK17535.1"/>
    </source>
</evidence>
<keyword evidence="4 6" id="KW-1133">Transmembrane helix</keyword>
<feature type="transmembrane region" description="Helical" evidence="6">
    <location>
        <begin position="61"/>
        <end position="83"/>
    </location>
</feature>
<keyword evidence="3 6" id="KW-0812">Transmembrane</keyword>
<evidence type="ECO:0000259" key="7">
    <source>
        <dbReference type="Pfam" id="PF00892"/>
    </source>
</evidence>
<feature type="transmembrane region" description="Helical" evidence="6">
    <location>
        <begin position="122"/>
        <end position="139"/>
    </location>
</feature>
<evidence type="ECO:0000256" key="4">
    <source>
        <dbReference type="ARBA" id="ARBA00022989"/>
    </source>
</evidence>
<dbReference type="EMBL" id="MFZG01000005">
    <property type="protein sequence ID" value="OGK17535.1"/>
    <property type="molecule type" value="Genomic_DNA"/>
</dbReference>
<sequence length="301" mass="33458">MNPILALIIANIIWGAAPPIFKFALQNIPPFTLAFIRFYFAGLLILLFVKNLKVDLRKVEWLELLLGAIFGISVNITFFFWGLQRGESINSAVIISSGPVFLYFLSIIFLREKPQLKVLSGMLVALLGVLLIIFAPVIFNGQTFSPGELQGNLFFVIATLGAVLHSLLQKNVIEKIGPLKVSLISFFVGAVTFLPFMLGELKSWSFNELSLNGWTGIIFGVFFSSALAYYLYSYGLGKIKAQEVGIFVYVDPIVAVAIAAPLLHEYPDLYFFLGSILVFGGIYIAEGRLHWHPIDKLKVKN</sequence>
<feature type="transmembrane region" description="Helical" evidence="6">
    <location>
        <begin position="211"/>
        <end position="232"/>
    </location>
</feature>
<dbReference type="SUPFAM" id="SSF103481">
    <property type="entry name" value="Multidrug resistance efflux transporter EmrE"/>
    <property type="match status" value="2"/>
</dbReference>
<name>A0A1F7GF93_9BACT</name>
<keyword evidence="5 6" id="KW-0472">Membrane</keyword>
<feature type="transmembrane region" description="Helical" evidence="6">
    <location>
        <begin position="151"/>
        <end position="168"/>
    </location>
</feature>
<comment type="caution">
    <text evidence="8">The sequence shown here is derived from an EMBL/GenBank/DDBJ whole genome shotgun (WGS) entry which is preliminary data.</text>
</comment>